<comment type="caution">
    <text evidence="1">The sequence shown here is derived from an EMBL/GenBank/DDBJ whole genome shotgun (WGS) entry which is preliminary data.</text>
</comment>
<gene>
    <name evidence="1" type="ORF">ADUPG1_001874</name>
</gene>
<keyword evidence="2" id="KW-1185">Reference proteome</keyword>
<protein>
    <submittedName>
        <fullName evidence="1">Uncharacterized protein</fullName>
    </submittedName>
</protein>
<evidence type="ECO:0000313" key="1">
    <source>
        <dbReference type="EMBL" id="GKT31163.1"/>
    </source>
</evidence>
<accession>A0ABQ5KF51</accession>
<name>A0ABQ5KF51_9EUKA</name>
<organism evidence="1 2">
    <name type="scientific">Aduncisulcus paluster</name>
    <dbReference type="NCBI Taxonomy" id="2918883"/>
    <lineage>
        <taxon>Eukaryota</taxon>
        <taxon>Metamonada</taxon>
        <taxon>Carpediemonas-like organisms</taxon>
        <taxon>Aduncisulcus</taxon>
    </lineage>
</organism>
<proteinExistence type="predicted"/>
<reference evidence="1" key="1">
    <citation type="submission" date="2022-03" db="EMBL/GenBank/DDBJ databases">
        <title>Draft genome sequence of Aduncisulcus paluster, a free-living microaerophilic Fornicata.</title>
        <authorList>
            <person name="Yuyama I."/>
            <person name="Kume K."/>
            <person name="Tamura T."/>
            <person name="Inagaki Y."/>
            <person name="Hashimoto T."/>
        </authorList>
    </citation>
    <scope>NUCLEOTIDE SEQUENCE</scope>
    <source>
        <strain evidence="1">NY0171</strain>
    </source>
</reference>
<sequence>MAPTISPEGITIPCPTARKTTPIVLSVPMAEPIIRDMTVHNKNVVKSHQAAYHEHHARHIIDGPHFLKNHSKDDTQPVAAK</sequence>
<dbReference type="EMBL" id="BQXS01001876">
    <property type="protein sequence ID" value="GKT31163.1"/>
    <property type="molecule type" value="Genomic_DNA"/>
</dbReference>
<evidence type="ECO:0000313" key="2">
    <source>
        <dbReference type="Proteomes" id="UP001057375"/>
    </source>
</evidence>
<dbReference type="Proteomes" id="UP001057375">
    <property type="component" value="Unassembled WGS sequence"/>
</dbReference>